<evidence type="ECO:0000313" key="3">
    <source>
        <dbReference type="Proteomes" id="UP000631114"/>
    </source>
</evidence>
<evidence type="ECO:0000313" key="2">
    <source>
        <dbReference type="EMBL" id="KAF9608033.1"/>
    </source>
</evidence>
<comment type="caution">
    <text evidence="2">The sequence shown here is derived from an EMBL/GenBank/DDBJ whole genome shotgun (WGS) entry which is preliminary data.</text>
</comment>
<keyword evidence="3" id="KW-1185">Reference proteome</keyword>
<dbReference type="PANTHER" id="PTHR43392:SF2">
    <property type="entry name" value="AAA-TYPE ATPASE FAMILY PROTEIN _ ANKYRIN REPEAT FAMILY PROTEIN"/>
    <property type="match status" value="1"/>
</dbReference>
<proteinExistence type="predicted"/>
<accession>A0A835LTX5</accession>
<feature type="repeat" description="ANK" evidence="1">
    <location>
        <begin position="17"/>
        <end position="51"/>
    </location>
</feature>
<gene>
    <name evidence="2" type="ORF">IFM89_005183</name>
</gene>
<dbReference type="EMBL" id="JADFTS010000004">
    <property type="protein sequence ID" value="KAF9608033.1"/>
    <property type="molecule type" value="Genomic_DNA"/>
</dbReference>
<dbReference type="InterPro" id="IPR002110">
    <property type="entry name" value="Ankyrin_rpt"/>
</dbReference>
<organism evidence="2 3">
    <name type="scientific">Coptis chinensis</name>
    <dbReference type="NCBI Taxonomy" id="261450"/>
    <lineage>
        <taxon>Eukaryota</taxon>
        <taxon>Viridiplantae</taxon>
        <taxon>Streptophyta</taxon>
        <taxon>Embryophyta</taxon>
        <taxon>Tracheophyta</taxon>
        <taxon>Spermatophyta</taxon>
        <taxon>Magnoliopsida</taxon>
        <taxon>Ranunculales</taxon>
        <taxon>Ranunculaceae</taxon>
        <taxon>Coptidoideae</taxon>
        <taxon>Coptis</taxon>
    </lineage>
</organism>
<dbReference type="PANTHER" id="PTHR43392">
    <property type="entry name" value="AAA-TYPE ATPASE FAMILY PROTEIN / ANKYRIN REPEAT FAMILY PROTEIN"/>
    <property type="match status" value="1"/>
</dbReference>
<dbReference type="PROSITE" id="PS50088">
    <property type="entry name" value="ANK_REPEAT"/>
    <property type="match status" value="1"/>
</dbReference>
<name>A0A835LTX5_9MAGN</name>
<evidence type="ECO:0000256" key="1">
    <source>
        <dbReference type="PROSITE-ProRule" id="PRU00023"/>
    </source>
</evidence>
<dbReference type="InterPro" id="IPR050773">
    <property type="entry name" value="CbxX/CfxQ_RuBisCO_ESX"/>
</dbReference>
<protein>
    <submittedName>
        <fullName evidence="2">Uncharacterized protein</fullName>
    </submittedName>
</protein>
<dbReference type="GO" id="GO:0016887">
    <property type="term" value="F:ATP hydrolysis activity"/>
    <property type="evidence" value="ECO:0007669"/>
    <property type="project" value="TreeGrafter"/>
</dbReference>
<reference evidence="2 3" key="1">
    <citation type="submission" date="2020-10" db="EMBL/GenBank/DDBJ databases">
        <title>The Coptis chinensis genome and diversification of protoberbering-type alkaloids.</title>
        <authorList>
            <person name="Wang B."/>
            <person name="Shu S."/>
            <person name="Song C."/>
            <person name="Liu Y."/>
        </authorList>
    </citation>
    <scope>NUCLEOTIDE SEQUENCE [LARGE SCALE GENOMIC DNA]</scope>
    <source>
        <strain evidence="2">HL-2020</strain>
        <tissue evidence="2">Leaf</tissue>
    </source>
</reference>
<sequence>MTNLHQEAVQFVSPLQNGMTPLRHAVQHSLQAVSTVKTLLEYNASCSVTDNVRISMIYFYYDKCGPYSFKISYKKPLELQHGLTLINHLSNGTGSKDLSELLHLLNEEQKQCRVDEVCGELKAKMAEIEDIISTTTGLDDLKLQLRAWAKEMFLVEKRKALGLKINELRTPHIVFLGNPKAGN</sequence>
<dbReference type="AlphaFoldDB" id="A0A835LTX5"/>
<keyword evidence="1" id="KW-0040">ANK repeat</keyword>
<dbReference type="Proteomes" id="UP000631114">
    <property type="component" value="Unassembled WGS sequence"/>
</dbReference>